<feature type="repeat" description="TPR" evidence="3">
    <location>
        <begin position="329"/>
        <end position="362"/>
    </location>
</feature>
<dbReference type="PANTHER" id="PTHR44943:SF8">
    <property type="entry name" value="TPR REPEAT-CONTAINING PROTEIN MJ0263"/>
    <property type="match status" value="1"/>
</dbReference>
<proteinExistence type="predicted"/>
<dbReference type="InterPro" id="IPR011717">
    <property type="entry name" value="TPR-4"/>
</dbReference>
<dbReference type="PROSITE" id="PS50293">
    <property type="entry name" value="TPR_REGION"/>
    <property type="match status" value="2"/>
</dbReference>
<gene>
    <name evidence="4" type="ORF">ACFPOE_03970</name>
</gene>
<feature type="repeat" description="TPR" evidence="3">
    <location>
        <begin position="363"/>
        <end position="396"/>
    </location>
</feature>
<dbReference type="Proteomes" id="UP001596037">
    <property type="component" value="Unassembled WGS sequence"/>
</dbReference>
<organism evidence="4 5">
    <name type="scientific">Caenimonas terrae</name>
    <dbReference type="NCBI Taxonomy" id="696074"/>
    <lineage>
        <taxon>Bacteria</taxon>
        <taxon>Pseudomonadati</taxon>
        <taxon>Pseudomonadota</taxon>
        <taxon>Betaproteobacteria</taxon>
        <taxon>Burkholderiales</taxon>
        <taxon>Comamonadaceae</taxon>
        <taxon>Caenimonas</taxon>
    </lineage>
</organism>
<dbReference type="EMBL" id="JBHSMF010000002">
    <property type="protein sequence ID" value="MFC5496681.1"/>
    <property type="molecule type" value="Genomic_DNA"/>
</dbReference>
<dbReference type="Pfam" id="PF14559">
    <property type="entry name" value="TPR_19"/>
    <property type="match status" value="1"/>
</dbReference>
<dbReference type="InterPro" id="IPR019734">
    <property type="entry name" value="TPR_rpt"/>
</dbReference>
<evidence type="ECO:0000313" key="5">
    <source>
        <dbReference type="Proteomes" id="UP001596037"/>
    </source>
</evidence>
<protein>
    <submittedName>
        <fullName evidence="4">Tetratricopeptide repeat protein</fullName>
    </submittedName>
</protein>
<dbReference type="RefSeq" id="WP_376848694.1">
    <property type="nucleotide sequence ID" value="NZ_JBHSMF010000002.1"/>
</dbReference>
<accession>A0ABW0N7Q0</accession>
<evidence type="ECO:0000256" key="2">
    <source>
        <dbReference type="ARBA" id="ARBA00022803"/>
    </source>
</evidence>
<dbReference type="Gene3D" id="1.25.40.10">
    <property type="entry name" value="Tetratricopeptide repeat domain"/>
    <property type="match status" value="2"/>
</dbReference>
<comment type="caution">
    <text evidence="4">The sequence shown here is derived from an EMBL/GenBank/DDBJ whole genome shotgun (WGS) entry which is preliminary data.</text>
</comment>
<dbReference type="Pfam" id="PF13432">
    <property type="entry name" value="TPR_16"/>
    <property type="match status" value="2"/>
</dbReference>
<dbReference type="PANTHER" id="PTHR44943">
    <property type="entry name" value="CELLULOSE SYNTHASE OPERON PROTEIN C"/>
    <property type="match status" value="1"/>
</dbReference>
<feature type="repeat" description="TPR" evidence="3">
    <location>
        <begin position="295"/>
        <end position="328"/>
    </location>
</feature>
<keyword evidence="2 3" id="KW-0802">TPR repeat</keyword>
<dbReference type="Pfam" id="PF13414">
    <property type="entry name" value="TPR_11"/>
    <property type="match status" value="1"/>
</dbReference>
<evidence type="ECO:0000313" key="4">
    <source>
        <dbReference type="EMBL" id="MFC5496681.1"/>
    </source>
</evidence>
<dbReference type="SMART" id="SM00028">
    <property type="entry name" value="TPR"/>
    <property type="match status" value="10"/>
</dbReference>
<dbReference type="InterPro" id="IPR011990">
    <property type="entry name" value="TPR-like_helical_dom_sf"/>
</dbReference>
<feature type="repeat" description="TPR" evidence="3">
    <location>
        <begin position="23"/>
        <end position="56"/>
    </location>
</feature>
<keyword evidence="5" id="KW-1185">Reference proteome</keyword>
<dbReference type="PROSITE" id="PS50005">
    <property type="entry name" value="TPR"/>
    <property type="match status" value="5"/>
</dbReference>
<dbReference type="InterPro" id="IPR051685">
    <property type="entry name" value="Ycf3/AcsC/BcsC/TPR_MFPF"/>
</dbReference>
<dbReference type="Pfam" id="PF13424">
    <property type="entry name" value="TPR_12"/>
    <property type="match status" value="1"/>
</dbReference>
<sequence length="712" mass="76179">MLSGLRKLWSRAAPPAQAAAGPEDDWLQAGNGKLAAGDLEGAAACYRKAVEHDPRSAAAHVNLGFALLQLQAFGPAQHSLEQAAALDAGSADARYLLAGALQQQGHHEQALASYRAALACKSAFDVAWRDLASLLAGMGRPQEAQLAVDQGLAACPGAPELLHVAGMLALERGEHGRAGEIFAGLVAANPEDVDAHVRLAALHKAGGRPEAARRSLEAALALQPESPALLLEVADLSRSQDLQEQAVACYRRLLALDASSAAGAFGLARSLLRQQQHDEALQWFDRAAQLAPKAAPVHAARGNAMLARGRLVEALAAYDKVLELQPRQPDTLVNRGNALLRMGRFAEAEQSYRAVLQLDPRYLPALINLGSVLQEQNAFDQALAAYEQALALAPEDANIHWNKALCHLVTGNWEAGWRGHEWRRQAKALTLAQGAASYSQPQWDGAASLRGKTMLLHAEQGLGDTLQFCRYAQAVQDRGATVLLAVPPTLRRLLGRLAGVDRLLVDGEPLPRFDVHCPLPSLPLAFGTTPETVPAAIPYLSADPAAARAWRERLVGAGLKVGIVWSGNPAHVNDHNRSIALKAMLQLATPGVQLVSLQKELRDGEAQLLEAAGVPHVGAELQDLAATAGLVAAMDLVVSVDTSAAHLAGALGRPLWLLLPFSPDWRWLLQREDSPWYPGARLFRQDESRDWAKVLERVRRELAARATAPASA</sequence>
<evidence type="ECO:0000256" key="3">
    <source>
        <dbReference type="PROSITE-ProRule" id="PRU00339"/>
    </source>
</evidence>
<dbReference type="Pfam" id="PF07721">
    <property type="entry name" value="TPR_4"/>
    <property type="match status" value="1"/>
</dbReference>
<name>A0ABW0N7Q0_9BURK</name>
<reference evidence="5" key="1">
    <citation type="journal article" date="2019" name="Int. J. Syst. Evol. Microbiol.">
        <title>The Global Catalogue of Microorganisms (GCM) 10K type strain sequencing project: providing services to taxonomists for standard genome sequencing and annotation.</title>
        <authorList>
            <consortium name="The Broad Institute Genomics Platform"/>
            <consortium name="The Broad Institute Genome Sequencing Center for Infectious Disease"/>
            <person name="Wu L."/>
            <person name="Ma J."/>
        </authorList>
    </citation>
    <scope>NUCLEOTIDE SEQUENCE [LARGE SCALE GENOMIC DNA]</scope>
    <source>
        <strain evidence="5">CCUG 57401</strain>
    </source>
</reference>
<dbReference type="SUPFAM" id="SSF48452">
    <property type="entry name" value="TPR-like"/>
    <property type="match status" value="2"/>
</dbReference>
<keyword evidence="1" id="KW-0677">Repeat</keyword>
<dbReference type="Gene3D" id="3.40.50.2000">
    <property type="entry name" value="Glycogen Phosphorylase B"/>
    <property type="match status" value="1"/>
</dbReference>
<evidence type="ECO:0000256" key="1">
    <source>
        <dbReference type="ARBA" id="ARBA00022737"/>
    </source>
</evidence>
<dbReference type="SUPFAM" id="SSF53756">
    <property type="entry name" value="UDP-Glycosyltransferase/glycogen phosphorylase"/>
    <property type="match status" value="1"/>
</dbReference>
<feature type="repeat" description="TPR" evidence="3">
    <location>
        <begin position="261"/>
        <end position="294"/>
    </location>
</feature>